<evidence type="ECO:0000313" key="2">
    <source>
        <dbReference type="EMBL" id="OJH39059.1"/>
    </source>
</evidence>
<dbReference type="Proteomes" id="UP000182229">
    <property type="component" value="Unassembled WGS sequence"/>
</dbReference>
<evidence type="ECO:0000256" key="1">
    <source>
        <dbReference type="SAM" id="Coils"/>
    </source>
</evidence>
<keyword evidence="1" id="KW-0175">Coiled coil</keyword>
<accession>A0A1L9B9Z4</accession>
<gene>
    <name evidence="2" type="ORF">BON30_22560</name>
</gene>
<reference evidence="2 3" key="2">
    <citation type="submission" date="2016-12" db="EMBL/GenBank/DDBJ databases">
        <title>Draft Genome Sequence of Cystobacter ferrugineus Strain Cbfe23.</title>
        <authorList>
            <person name="Akbar S."/>
            <person name="Dowd S.E."/>
            <person name="Stevens D.C."/>
        </authorList>
    </citation>
    <scope>NUCLEOTIDE SEQUENCE [LARGE SCALE GENOMIC DNA]</scope>
    <source>
        <strain evidence="2 3">Cbfe23</strain>
    </source>
</reference>
<protein>
    <submittedName>
        <fullName evidence="2">Uncharacterized protein</fullName>
    </submittedName>
</protein>
<sequence>MFMSDWMEQEEQELRAARRELAAAERELRANTEAARTRYARALHEADLAERRAARQAREYGQPGIGWRLAAV</sequence>
<proteinExistence type="predicted"/>
<keyword evidence="3" id="KW-1185">Reference proteome</keyword>
<dbReference type="STRING" id="83449.BON30_22560"/>
<reference evidence="3" key="1">
    <citation type="submission" date="2016-11" db="EMBL/GenBank/DDBJ databases">
        <authorList>
            <person name="Shukria A."/>
            <person name="Stevens D.C."/>
        </authorList>
    </citation>
    <scope>NUCLEOTIDE SEQUENCE [LARGE SCALE GENOMIC DNA]</scope>
    <source>
        <strain evidence="3">Cbfe23</strain>
    </source>
</reference>
<dbReference type="EMBL" id="MPIN01000005">
    <property type="protein sequence ID" value="OJH39059.1"/>
    <property type="molecule type" value="Genomic_DNA"/>
</dbReference>
<feature type="coiled-coil region" evidence="1">
    <location>
        <begin position="7"/>
        <end position="59"/>
    </location>
</feature>
<organism evidence="2 3">
    <name type="scientific">Cystobacter ferrugineus</name>
    <dbReference type="NCBI Taxonomy" id="83449"/>
    <lineage>
        <taxon>Bacteria</taxon>
        <taxon>Pseudomonadati</taxon>
        <taxon>Myxococcota</taxon>
        <taxon>Myxococcia</taxon>
        <taxon>Myxococcales</taxon>
        <taxon>Cystobacterineae</taxon>
        <taxon>Archangiaceae</taxon>
        <taxon>Cystobacter</taxon>
    </lineage>
</organism>
<dbReference type="AlphaFoldDB" id="A0A1L9B9Z4"/>
<evidence type="ECO:0000313" key="3">
    <source>
        <dbReference type="Proteomes" id="UP000182229"/>
    </source>
</evidence>
<comment type="caution">
    <text evidence="2">The sequence shown here is derived from an EMBL/GenBank/DDBJ whole genome shotgun (WGS) entry which is preliminary data.</text>
</comment>
<name>A0A1L9B9Z4_9BACT</name>